<dbReference type="PANTHER" id="PTHR43140:SF1">
    <property type="entry name" value="TYPE I RESTRICTION ENZYME ECOKI SPECIFICITY SUBUNIT"/>
    <property type="match status" value="1"/>
</dbReference>
<dbReference type="Pfam" id="PF01420">
    <property type="entry name" value="Methylase_S"/>
    <property type="match status" value="2"/>
</dbReference>
<feature type="domain" description="Type I restriction modification DNA specificity" evidence="5">
    <location>
        <begin position="68"/>
        <end position="244"/>
    </location>
</feature>
<dbReference type="Proteomes" id="UP000474676">
    <property type="component" value="Unassembled WGS sequence"/>
</dbReference>
<evidence type="ECO:0000256" key="4">
    <source>
        <dbReference type="ARBA" id="ARBA00038652"/>
    </source>
</evidence>
<sequence length="490" mass="56224">MIDTASVKMRIIRMAISGELTKRPETDFNIEQCLATIHEEYLRLLKNGETKKKKEAPMIEEGLFEIPQSWAWVPLGKLCTFLSRGKSPKYSSEKLYPVFAQKCNQPNGLALEKAKFLDKNTLEKWAPYFRLHEQDVLINSTGTGTMGRVGFYLTESLDDQYPFMLPDSHVTVARFGTGVIPKYIFYVLRSVPIQAIMERQFRGTTNQKEFYIESVYSIPIPLPTTSEQIEIVSKLDEAIELLEHIDKTQNEYHSDFNVLKSKIIDAGIRGELTEQLAEDGTARELYQQIQIERTRKEQEKEIKEVELLPDIEEGEEPFAIPSSWMWTRFGNTSYIVRGGSPRPIKQFVTDDPTGINWIKIGDVEKGGKYIYETKERIIPEGEKKSRRVAPGDFLLTNSMSFGRPYISKIDGCIHDGWLLIRNLKGFDDNYLYYLLSSTYMYNEFCQRASGSTVDNLNIEKVSSAFVPLPPLAEQKRIAERIDELLLAISQ</sequence>
<evidence type="ECO:0000256" key="1">
    <source>
        <dbReference type="ARBA" id="ARBA00010923"/>
    </source>
</evidence>
<organism evidence="6 7">
    <name type="scientific">Hornefia butyriciproducens</name>
    <dbReference type="NCBI Taxonomy" id="2652293"/>
    <lineage>
        <taxon>Bacteria</taxon>
        <taxon>Bacillati</taxon>
        <taxon>Bacillota</taxon>
        <taxon>Clostridia</taxon>
        <taxon>Peptostreptococcales</taxon>
        <taxon>Anaerovoracaceae</taxon>
        <taxon>Hornefia</taxon>
    </lineage>
</organism>
<reference evidence="6 7" key="1">
    <citation type="submission" date="2019-08" db="EMBL/GenBank/DDBJ databases">
        <title>In-depth cultivation of the pig gut microbiome towards novel bacterial diversity and tailored functional studies.</title>
        <authorList>
            <person name="Wylensek D."/>
            <person name="Hitch T.C.A."/>
            <person name="Clavel T."/>
        </authorList>
    </citation>
    <scope>NUCLEOTIDE SEQUENCE [LARGE SCALE GENOMIC DNA]</scope>
    <source>
        <strain evidence="6 7">WCA-MUC-591-APC-3H</strain>
    </source>
</reference>
<dbReference type="PANTHER" id="PTHR43140">
    <property type="entry name" value="TYPE-1 RESTRICTION ENZYME ECOKI SPECIFICITY PROTEIN"/>
    <property type="match status" value="1"/>
</dbReference>
<comment type="caution">
    <text evidence="6">The sequence shown here is derived from an EMBL/GenBank/DDBJ whole genome shotgun (WGS) entry which is preliminary data.</text>
</comment>
<evidence type="ECO:0000256" key="2">
    <source>
        <dbReference type="ARBA" id="ARBA00022747"/>
    </source>
</evidence>
<comment type="subunit">
    <text evidence="4">The methyltransferase is composed of M and S polypeptides.</text>
</comment>
<keyword evidence="6" id="KW-0378">Hydrolase</keyword>
<dbReference type="Gene3D" id="3.90.220.20">
    <property type="entry name" value="DNA methylase specificity domains"/>
    <property type="match status" value="2"/>
</dbReference>
<dbReference type="RefSeq" id="WP_154574109.1">
    <property type="nucleotide sequence ID" value="NZ_VUMZ01000003.1"/>
</dbReference>
<evidence type="ECO:0000313" key="7">
    <source>
        <dbReference type="Proteomes" id="UP000474676"/>
    </source>
</evidence>
<keyword evidence="2" id="KW-0680">Restriction system</keyword>
<comment type="similarity">
    <text evidence="1">Belongs to the type-I restriction system S methylase family.</text>
</comment>
<protein>
    <submittedName>
        <fullName evidence="6">Restriction endonuclease subunit S</fullName>
    </submittedName>
</protein>
<keyword evidence="3" id="KW-0238">DNA-binding</keyword>
<gene>
    <name evidence="6" type="ORF">FYJ64_04975</name>
</gene>
<evidence type="ECO:0000256" key="3">
    <source>
        <dbReference type="ARBA" id="ARBA00023125"/>
    </source>
</evidence>
<dbReference type="EMBL" id="VUMZ01000003">
    <property type="protein sequence ID" value="MST51662.1"/>
    <property type="molecule type" value="Genomic_DNA"/>
</dbReference>
<dbReference type="CDD" id="cd17283">
    <property type="entry name" value="RMtype1_S_Hpy180ORF7835P_TRD2-CR2_like"/>
    <property type="match status" value="1"/>
</dbReference>
<dbReference type="GO" id="GO:0003677">
    <property type="term" value="F:DNA binding"/>
    <property type="evidence" value="ECO:0007669"/>
    <property type="project" value="UniProtKB-KW"/>
</dbReference>
<dbReference type="AlphaFoldDB" id="A0A6L5Y6G9"/>
<dbReference type="InterPro" id="IPR051212">
    <property type="entry name" value="Type-I_RE_S_subunit"/>
</dbReference>
<dbReference type="GO" id="GO:0004519">
    <property type="term" value="F:endonuclease activity"/>
    <property type="evidence" value="ECO:0007669"/>
    <property type="project" value="UniProtKB-KW"/>
</dbReference>
<proteinExistence type="inferred from homology"/>
<evidence type="ECO:0000259" key="5">
    <source>
        <dbReference type="Pfam" id="PF01420"/>
    </source>
</evidence>
<keyword evidence="7" id="KW-1185">Reference proteome</keyword>
<evidence type="ECO:0000313" key="6">
    <source>
        <dbReference type="EMBL" id="MST51662.1"/>
    </source>
</evidence>
<dbReference type="InterPro" id="IPR044946">
    <property type="entry name" value="Restrct_endonuc_typeI_TRD_sf"/>
</dbReference>
<dbReference type="GeneID" id="303114671"/>
<dbReference type="SUPFAM" id="SSF116734">
    <property type="entry name" value="DNA methylase specificity domain"/>
    <property type="match status" value="2"/>
</dbReference>
<dbReference type="InterPro" id="IPR000055">
    <property type="entry name" value="Restrct_endonuc_typeI_TRD"/>
</dbReference>
<keyword evidence="6" id="KW-0255">Endonuclease</keyword>
<dbReference type="GO" id="GO:0009307">
    <property type="term" value="P:DNA restriction-modification system"/>
    <property type="evidence" value="ECO:0007669"/>
    <property type="project" value="UniProtKB-KW"/>
</dbReference>
<feature type="domain" description="Type I restriction modification DNA specificity" evidence="5">
    <location>
        <begin position="343"/>
        <end position="485"/>
    </location>
</feature>
<name>A0A6L5Y6G9_9FIRM</name>
<accession>A0A6L5Y6G9</accession>
<keyword evidence="6" id="KW-0540">Nuclease</keyword>